<reference evidence="6 7" key="1">
    <citation type="submission" date="2020-01" db="EMBL/GenBank/DDBJ databases">
        <title>Genomes of bacteria type strains.</title>
        <authorList>
            <person name="Chen J."/>
            <person name="Zhu S."/>
            <person name="Chen J."/>
        </authorList>
    </citation>
    <scope>NUCLEOTIDE SEQUENCE [LARGE SCALE GENOMIC DNA]</scope>
    <source>
        <strain evidence="6 7">KCTC 52919</strain>
    </source>
</reference>
<dbReference type="GO" id="GO:0043190">
    <property type="term" value="C:ATP-binding cassette (ABC) transporter complex"/>
    <property type="evidence" value="ECO:0007669"/>
    <property type="project" value="InterPro"/>
</dbReference>
<accession>A0A6L9MP20</accession>
<evidence type="ECO:0000256" key="3">
    <source>
        <dbReference type="ARBA" id="ARBA00022729"/>
    </source>
</evidence>
<dbReference type="GO" id="GO:0030288">
    <property type="term" value="C:outer membrane-bounded periplasmic space"/>
    <property type="evidence" value="ECO:0007669"/>
    <property type="project" value="UniProtKB-ARBA"/>
</dbReference>
<dbReference type="EMBL" id="JAAAMJ010000029">
    <property type="protein sequence ID" value="NDV89158.1"/>
    <property type="molecule type" value="Genomic_DNA"/>
</dbReference>
<dbReference type="Pfam" id="PF00496">
    <property type="entry name" value="SBP_bac_5"/>
    <property type="match status" value="1"/>
</dbReference>
<dbReference type="PIRSF" id="PIRSF002741">
    <property type="entry name" value="MppA"/>
    <property type="match status" value="1"/>
</dbReference>
<sequence length="535" mass="59318">MPSQTLKSVLAATGALALAATTAAPAFAQQQQPGQLTVLRTIDADNYDPIRSTATAAAEIVYLLADTLVSVDFDMQTVQPLLAESWEVSDDGLTYTFKLRQDVKFCSGRAMTAEDVVFSFERWLSPESSSPTKFRAGNVAEIRAINDHTVEYRLNEPYSDLLFQLALSFASVVDRESVEELGENFGVQGFGGTGPYCWNSWTPRQEVVLDKNPHYTWGPPIYENGTPQVERMVWRVIPEANTMMAAVQTGQADMTYYMAPFAIESLRAIPTLTVQQQDNYLYDNFVGFKTDKPVMNDPAMRRAINQAVNRDALAQAAFFGLGTALHSLLNPKVIDYDPATAELTPAYDPDAAIATLEEAGWELGSDGVRVKDGQRAEFLLYGIRNTQNPVMMEGMQADLRRIGVEMEIQLWDGTAAWGRLATQEFDAFVLSYPYVTATEALSLYFRSTQMPTPNRMNWNNEETDRLIDEARQATDDETRKAAIGAAQRQLVEADVWMPIVSQPMILVSGQRVEGARPHGIYGAGIYKGLDISLTD</sequence>
<dbReference type="Gene3D" id="3.10.105.10">
    <property type="entry name" value="Dipeptide-binding Protein, Domain 3"/>
    <property type="match status" value="1"/>
</dbReference>
<dbReference type="InterPro" id="IPR039424">
    <property type="entry name" value="SBP_5"/>
</dbReference>
<name>A0A6L9MP20_9HYPH</name>
<dbReference type="GO" id="GO:1904680">
    <property type="term" value="F:peptide transmembrane transporter activity"/>
    <property type="evidence" value="ECO:0007669"/>
    <property type="project" value="TreeGrafter"/>
</dbReference>
<comment type="subcellular location">
    <subcellularLocation>
        <location evidence="1">Periplasm</location>
    </subcellularLocation>
</comment>
<comment type="caution">
    <text evidence="6">The sequence shown here is derived from an EMBL/GenBank/DDBJ whole genome shotgun (WGS) entry which is preliminary data.</text>
</comment>
<gene>
    <name evidence="6" type="ORF">GTW51_21040</name>
</gene>
<feature type="domain" description="Solute-binding protein family 5" evidence="5">
    <location>
        <begin position="77"/>
        <end position="433"/>
    </location>
</feature>
<dbReference type="PANTHER" id="PTHR30290">
    <property type="entry name" value="PERIPLASMIC BINDING COMPONENT OF ABC TRANSPORTER"/>
    <property type="match status" value="1"/>
</dbReference>
<evidence type="ECO:0000313" key="6">
    <source>
        <dbReference type="EMBL" id="NDV89158.1"/>
    </source>
</evidence>
<dbReference type="GO" id="GO:0015833">
    <property type="term" value="P:peptide transport"/>
    <property type="evidence" value="ECO:0007669"/>
    <property type="project" value="TreeGrafter"/>
</dbReference>
<dbReference type="Proteomes" id="UP000476332">
    <property type="component" value="Unassembled WGS sequence"/>
</dbReference>
<dbReference type="AlphaFoldDB" id="A0A6L9MP20"/>
<evidence type="ECO:0000256" key="2">
    <source>
        <dbReference type="ARBA" id="ARBA00005695"/>
    </source>
</evidence>
<evidence type="ECO:0000259" key="5">
    <source>
        <dbReference type="Pfam" id="PF00496"/>
    </source>
</evidence>
<dbReference type="RefSeq" id="WP_163046010.1">
    <property type="nucleotide sequence ID" value="NZ_JAAAMJ010000029.1"/>
</dbReference>
<evidence type="ECO:0000256" key="1">
    <source>
        <dbReference type="ARBA" id="ARBA00004418"/>
    </source>
</evidence>
<feature type="chain" id="PRO_5026933555" evidence="4">
    <location>
        <begin position="29"/>
        <end position="535"/>
    </location>
</feature>
<dbReference type="InterPro" id="IPR000914">
    <property type="entry name" value="SBP_5_dom"/>
</dbReference>
<keyword evidence="7" id="KW-1185">Reference proteome</keyword>
<organism evidence="6 7">
    <name type="scientific">Aurantimonas aggregata</name>
    <dbReference type="NCBI Taxonomy" id="2047720"/>
    <lineage>
        <taxon>Bacteria</taxon>
        <taxon>Pseudomonadati</taxon>
        <taxon>Pseudomonadota</taxon>
        <taxon>Alphaproteobacteria</taxon>
        <taxon>Hyphomicrobiales</taxon>
        <taxon>Aurantimonadaceae</taxon>
        <taxon>Aurantimonas</taxon>
    </lineage>
</organism>
<evidence type="ECO:0000313" key="7">
    <source>
        <dbReference type="Proteomes" id="UP000476332"/>
    </source>
</evidence>
<dbReference type="InterPro" id="IPR030678">
    <property type="entry name" value="Peptide/Ni-bd"/>
</dbReference>
<protein>
    <submittedName>
        <fullName evidence="6">ABC transporter substrate-binding protein</fullName>
    </submittedName>
</protein>
<keyword evidence="3 4" id="KW-0732">Signal</keyword>
<dbReference type="SUPFAM" id="SSF53850">
    <property type="entry name" value="Periplasmic binding protein-like II"/>
    <property type="match status" value="1"/>
</dbReference>
<feature type="signal peptide" evidence="4">
    <location>
        <begin position="1"/>
        <end position="28"/>
    </location>
</feature>
<comment type="similarity">
    <text evidence="2">Belongs to the bacterial solute-binding protein 5 family.</text>
</comment>
<dbReference type="Gene3D" id="3.40.190.10">
    <property type="entry name" value="Periplasmic binding protein-like II"/>
    <property type="match status" value="1"/>
</dbReference>
<proteinExistence type="inferred from homology"/>
<evidence type="ECO:0000256" key="4">
    <source>
        <dbReference type="SAM" id="SignalP"/>
    </source>
</evidence>
<dbReference type="PANTHER" id="PTHR30290:SF38">
    <property type="entry name" value="D,D-DIPEPTIDE-BINDING PERIPLASMIC PROTEIN DDPA-RELATED"/>
    <property type="match status" value="1"/>
</dbReference>